<dbReference type="CDD" id="cd06558">
    <property type="entry name" value="crotonase-like"/>
    <property type="match status" value="1"/>
</dbReference>
<keyword evidence="4" id="KW-1185">Reference proteome</keyword>
<dbReference type="SUPFAM" id="SSF52096">
    <property type="entry name" value="ClpP/crotonase"/>
    <property type="match status" value="1"/>
</dbReference>
<dbReference type="Gene3D" id="3.90.226.10">
    <property type="entry name" value="2-enoyl-CoA Hydratase, Chain A, domain 1"/>
    <property type="match status" value="1"/>
</dbReference>
<dbReference type="PROSITE" id="PS00166">
    <property type="entry name" value="ENOYL_COA_HYDRATASE"/>
    <property type="match status" value="1"/>
</dbReference>
<name>A0A0M2T0G3_9BACI</name>
<evidence type="ECO:0008006" key="5">
    <source>
        <dbReference type="Google" id="ProtNLM"/>
    </source>
</evidence>
<dbReference type="InterPro" id="IPR029045">
    <property type="entry name" value="ClpP/crotonase-like_dom_sf"/>
</dbReference>
<gene>
    <name evidence="3" type="ORF">WQ57_01120</name>
</gene>
<evidence type="ECO:0000256" key="1">
    <source>
        <dbReference type="ARBA" id="ARBA00005254"/>
    </source>
</evidence>
<dbReference type="AlphaFoldDB" id="A0A0M2T0G3"/>
<dbReference type="Pfam" id="PF00378">
    <property type="entry name" value="ECH_1"/>
    <property type="match status" value="1"/>
</dbReference>
<dbReference type="PANTHER" id="PTHR11941">
    <property type="entry name" value="ENOYL-COA HYDRATASE-RELATED"/>
    <property type="match status" value="1"/>
</dbReference>
<proteinExistence type="inferred from homology"/>
<dbReference type="PATRIC" id="fig|1408103.3.peg.244"/>
<reference evidence="3 4" key="1">
    <citation type="submission" date="2015-04" db="EMBL/GenBank/DDBJ databases">
        <title>Taxonomic description and genome sequence of Bacillus campisalis sp. nov., a novel member of the genus Bacillus isolated from solar saltern.</title>
        <authorList>
            <person name="Mathan Kumar R."/>
            <person name="Kaur G."/>
            <person name="Kumar A."/>
            <person name="Singh N.K."/>
            <person name="Kaur N."/>
            <person name="Kumar N."/>
            <person name="Mayilraj S."/>
        </authorList>
    </citation>
    <scope>NUCLEOTIDE SEQUENCE [LARGE SCALE GENOMIC DNA]</scope>
    <source>
        <strain evidence="3 4">SA2-6</strain>
    </source>
</reference>
<comment type="caution">
    <text evidence="3">The sequence shown here is derived from an EMBL/GenBank/DDBJ whole genome shotgun (WGS) entry which is preliminary data.</text>
</comment>
<dbReference type="PANTHER" id="PTHR11941:SF54">
    <property type="entry name" value="ENOYL-COA HYDRATASE, MITOCHONDRIAL"/>
    <property type="match status" value="1"/>
</dbReference>
<accession>A0A0M2T0G3</accession>
<organism evidence="3 4">
    <name type="scientific">Mesobacillus campisalis</name>
    <dbReference type="NCBI Taxonomy" id="1408103"/>
    <lineage>
        <taxon>Bacteria</taxon>
        <taxon>Bacillati</taxon>
        <taxon>Bacillota</taxon>
        <taxon>Bacilli</taxon>
        <taxon>Bacillales</taxon>
        <taxon>Bacillaceae</taxon>
        <taxon>Mesobacillus</taxon>
    </lineage>
</organism>
<dbReference type="GO" id="GO:0003824">
    <property type="term" value="F:catalytic activity"/>
    <property type="evidence" value="ECO:0007669"/>
    <property type="project" value="InterPro"/>
</dbReference>
<dbReference type="InterPro" id="IPR018376">
    <property type="entry name" value="Enoyl-CoA_hyd/isom_CS"/>
</dbReference>
<evidence type="ECO:0000313" key="4">
    <source>
        <dbReference type="Proteomes" id="UP000034166"/>
    </source>
</evidence>
<dbReference type="OrthoDB" id="9807606at2"/>
<dbReference type="EMBL" id="LAYY01000001">
    <property type="protein sequence ID" value="KKK39908.1"/>
    <property type="molecule type" value="Genomic_DNA"/>
</dbReference>
<dbReference type="GO" id="GO:0006635">
    <property type="term" value="P:fatty acid beta-oxidation"/>
    <property type="evidence" value="ECO:0007669"/>
    <property type="project" value="TreeGrafter"/>
</dbReference>
<comment type="similarity">
    <text evidence="1 2">Belongs to the enoyl-CoA hydratase/isomerase family.</text>
</comment>
<dbReference type="RefSeq" id="WP_046521849.1">
    <property type="nucleotide sequence ID" value="NZ_LAYY01000001.1"/>
</dbReference>
<dbReference type="InterPro" id="IPR001753">
    <property type="entry name" value="Enoyl-CoA_hydra/iso"/>
</dbReference>
<dbReference type="Proteomes" id="UP000034166">
    <property type="component" value="Unassembled WGS sequence"/>
</dbReference>
<evidence type="ECO:0000256" key="2">
    <source>
        <dbReference type="RuleBase" id="RU003707"/>
    </source>
</evidence>
<evidence type="ECO:0000313" key="3">
    <source>
        <dbReference type="EMBL" id="KKK39908.1"/>
    </source>
</evidence>
<sequence length="259" mass="28302">MEPFKHLFITLTDQHIAIVKMNSGKSSNLLHHDLMLELIMAFKELNEDEEVACIILTGNEEAFLAGPEIRELTGISVSEAYDIANKMKALQSLIVHSSKPYIAAIDGFCLGGGLELALVCDIRLGGKNAIFGLPEVNLGIIPGGGGISRLTEIAGKSTASTMIFTGEPIQAKKALELKLVSEVVENPLESSLMLAKTLTTKSRLAIATAKKLINRKHWSANQQEDLEQELYAFSLLFDYPDSVEGMGAFLEKRKPIFKN</sequence>
<protein>
    <recommendedName>
        <fullName evidence="5">Enoyl-CoA hydratase</fullName>
    </recommendedName>
</protein>